<dbReference type="RefSeq" id="WP_192754707.1">
    <property type="nucleotide sequence ID" value="NZ_BAABJL010000178.1"/>
</dbReference>
<dbReference type="GO" id="GO:0005886">
    <property type="term" value="C:plasma membrane"/>
    <property type="evidence" value="ECO:0007669"/>
    <property type="project" value="UniProtKB-SubCell"/>
</dbReference>
<protein>
    <recommendedName>
        <fullName evidence="11">Potassium-transporting ATPase KdpC subunit</fullName>
    </recommendedName>
    <alternativeName>
        <fullName evidence="11">ATP phosphohydrolase [potassium-transporting] C chain</fullName>
    </alternativeName>
    <alternativeName>
        <fullName evidence="11">Potassium-binding and translocating subunit C</fullName>
    </alternativeName>
    <alternativeName>
        <fullName evidence="11">Potassium-translocating ATPase C chain</fullName>
    </alternativeName>
</protein>
<keyword evidence="13" id="KW-1185">Reference proteome</keyword>
<comment type="function">
    <text evidence="11">Part of the high-affinity ATP-driven potassium transport (or Kdp) system, which catalyzes the hydrolysis of ATP coupled with the electrogenic transport of potassium into the cytoplasm. This subunit acts as a catalytic chaperone that increases the ATP-binding affinity of the ATP-hydrolyzing subunit KdpB by the formation of a transient KdpB/KdpC/ATP ternary complex.</text>
</comment>
<keyword evidence="2 11" id="KW-1003">Cell membrane</keyword>
<dbReference type="EMBL" id="JADBEM010000001">
    <property type="protein sequence ID" value="MBE1611503.1"/>
    <property type="molecule type" value="Genomic_DNA"/>
</dbReference>
<evidence type="ECO:0000256" key="5">
    <source>
        <dbReference type="ARBA" id="ARBA00022741"/>
    </source>
</evidence>
<comment type="similarity">
    <text evidence="11">Belongs to the KdpC family.</text>
</comment>
<dbReference type="AlphaFoldDB" id="A0A927N769"/>
<name>A0A927N769_9ACTN</name>
<dbReference type="PIRSF" id="PIRSF001296">
    <property type="entry name" value="K_ATPase_KdpC"/>
    <property type="match status" value="1"/>
</dbReference>
<keyword evidence="1 11" id="KW-0813">Transport</keyword>
<organism evidence="12 13">
    <name type="scientific">Actinopolymorpha pittospori</name>
    <dbReference type="NCBI Taxonomy" id="648752"/>
    <lineage>
        <taxon>Bacteria</taxon>
        <taxon>Bacillati</taxon>
        <taxon>Actinomycetota</taxon>
        <taxon>Actinomycetes</taxon>
        <taxon>Propionibacteriales</taxon>
        <taxon>Actinopolymorphaceae</taxon>
        <taxon>Actinopolymorpha</taxon>
    </lineage>
</organism>
<dbReference type="PANTHER" id="PTHR30042:SF2">
    <property type="entry name" value="POTASSIUM-TRANSPORTING ATPASE KDPC SUBUNIT"/>
    <property type="match status" value="1"/>
</dbReference>
<evidence type="ECO:0000256" key="9">
    <source>
        <dbReference type="ARBA" id="ARBA00023065"/>
    </source>
</evidence>
<comment type="subunit">
    <text evidence="11">The system is composed of three essential subunits: KdpA, KdpB and KdpC.</text>
</comment>
<keyword evidence="4 11" id="KW-0812">Transmembrane</keyword>
<dbReference type="GO" id="GO:0008556">
    <property type="term" value="F:P-type potassium transmembrane transporter activity"/>
    <property type="evidence" value="ECO:0007669"/>
    <property type="project" value="InterPro"/>
</dbReference>
<keyword evidence="8 11" id="KW-1133">Transmembrane helix</keyword>
<dbReference type="NCBIfam" id="NF001454">
    <property type="entry name" value="PRK00315.1"/>
    <property type="match status" value="1"/>
</dbReference>
<evidence type="ECO:0000256" key="7">
    <source>
        <dbReference type="ARBA" id="ARBA00022958"/>
    </source>
</evidence>
<evidence type="ECO:0000256" key="3">
    <source>
        <dbReference type="ARBA" id="ARBA00022538"/>
    </source>
</evidence>
<evidence type="ECO:0000256" key="2">
    <source>
        <dbReference type="ARBA" id="ARBA00022475"/>
    </source>
</evidence>
<dbReference type="PANTHER" id="PTHR30042">
    <property type="entry name" value="POTASSIUM-TRANSPORTING ATPASE C CHAIN"/>
    <property type="match status" value="1"/>
</dbReference>
<evidence type="ECO:0000256" key="1">
    <source>
        <dbReference type="ARBA" id="ARBA00022448"/>
    </source>
</evidence>
<dbReference type="GO" id="GO:0005524">
    <property type="term" value="F:ATP binding"/>
    <property type="evidence" value="ECO:0007669"/>
    <property type="project" value="UniProtKB-UniRule"/>
</dbReference>
<evidence type="ECO:0000256" key="10">
    <source>
        <dbReference type="ARBA" id="ARBA00023136"/>
    </source>
</evidence>
<keyword evidence="3 11" id="KW-0633">Potassium transport</keyword>
<evidence type="ECO:0000313" key="13">
    <source>
        <dbReference type="Proteomes" id="UP000638648"/>
    </source>
</evidence>
<dbReference type="Proteomes" id="UP000638648">
    <property type="component" value="Unassembled WGS sequence"/>
</dbReference>
<feature type="transmembrane region" description="Helical" evidence="11">
    <location>
        <begin position="12"/>
        <end position="33"/>
    </location>
</feature>
<evidence type="ECO:0000256" key="6">
    <source>
        <dbReference type="ARBA" id="ARBA00022840"/>
    </source>
</evidence>
<evidence type="ECO:0000256" key="8">
    <source>
        <dbReference type="ARBA" id="ARBA00022989"/>
    </source>
</evidence>
<keyword evidence="7 11" id="KW-0630">Potassium</keyword>
<proteinExistence type="inferred from homology"/>
<gene>
    <name evidence="11" type="primary">kdpC</name>
    <name evidence="12" type="ORF">HEB94_008351</name>
</gene>
<sequence>MLATVRQLGAALRALIVLTVILGLIYPFAVWAVGQVAFKDQANGSLIHSNGQVVGSRLIGQEFDGPRWFHSRPSATGDTPYDAMNSYGSNLGPTNPDLVKMVKERKATVAKENGVPQSEVPPDAVTASGSGLDPHISPEYAAIQVNRVAEARGLSVEQVKQLVKDNTDNPSLGFLGEPGVNVVELNLALNQASGRG</sequence>
<dbReference type="Pfam" id="PF02669">
    <property type="entry name" value="KdpC"/>
    <property type="match status" value="1"/>
</dbReference>
<keyword evidence="9 11" id="KW-0406">Ion transport</keyword>
<evidence type="ECO:0000256" key="4">
    <source>
        <dbReference type="ARBA" id="ARBA00022692"/>
    </source>
</evidence>
<accession>A0A927N769</accession>
<dbReference type="InterPro" id="IPR003820">
    <property type="entry name" value="KdpC"/>
</dbReference>
<dbReference type="HAMAP" id="MF_00276">
    <property type="entry name" value="KdpC"/>
    <property type="match status" value="1"/>
</dbReference>
<comment type="caution">
    <text evidence="12">The sequence shown here is derived from an EMBL/GenBank/DDBJ whole genome shotgun (WGS) entry which is preliminary data.</text>
</comment>
<evidence type="ECO:0000256" key="11">
    <source>
        <dbReference type="HAMAP-Rule" id="MF_00276"/>
    </source>
</evidence>
<evidence type="ECO:0000313" key="12">
    <source>
        <dbReference type="EMBL" id="MBE1611503.1"/>
    </source>
</evidence>
<keyword evidence="6 11" id="KW-0067">ATP-binding</keyword>
<dbReference type="NCBIfam" id="TIGR00681">
    <property type="entry name" value="kdpC"/>
    <property type="match status" value="1"/>
</dbReference>
<keyword evidence="10 11" id="KW-0472">Membrane</keyword>
<reference evidence="12" key="1">
    <citation type="submission" date="2020-10" db="EMBL/GenBank/DDBJ databases">
        <title>Sequencing the genomes of 1000 actinobacteria strains.</title>
        <authorList>
            <person name="Klenk H.-P."/>
        </authorList>
    </citation>
    <scope>NUCLEOTIDE SEQUENCE</scope>
    <source>
        <strain evidence="12">DSM 45354</strain>
    </source>
</reference>
<comment type="subcellular location">
    <subcellularLocation>
        <location evidence="11">Cell membrane</location>
        <topology evidence="11">Single-pass membrane protein</topology>
    </subcellularLocation>
</comment>
<keyword evidence="5 11" id="KW-0547">Nucleotide-binding</keyword>